<proteinExistence type="inferred from homology"/>
<gene>
    <name evidence="12" type="ORF">NEE01_10700</name>
</gene>
<organism evidence="12 13">
    <name type="scientific">Sphingomonas lycopersici</name>
    <dbReference type="NCBI Taxonomy" id="2951807"/>
    <lineage>
        <taxon>Bacteria</taxon>
        <taxon>Pseudomonadati</taxon>
        <taxon>Pseudomonadota</taxon>
        <taxon>Alphaproteobacteria</taxon>
        <taxon>Sphingomonadales</taxon>
        <taxon>Sphingomonadaceae</taxon>
        <taxon>Sphingomonas</taxon>
    </lineage>
</organism>
<dbReference type="GO" id="GO:0015627">
    <property type="term" value="C:type II protein secretion system complex"/>
    <property type="evidence" value="ECO:0007669"/>
    <property type="project" value="InterPro"/>
</dbReference>
<keyword evidence="8" id="KW-0653">Protein transport</keyword>
<dbReference type="RefSeq" id="WP_265268916.1">
    <property type="nucleotide sequence ID" value="NZ_JANFAV010000006.1"/>
</dbReference>
<evidence type="ECO:0000256" key="11">
    <source>
        <dbReference type="SAM" id="Phobius"/>
    </source>
</evidence>
<sequence>MSGFRLNIGRGTLFAAILVVALIVTLPLRLALAWFGVAEAGMTAREVTGSIWSGRMVEARFGQIALGELAARVSPLPLLIGHARIVLAAPDGAAGSRLSGAIDVTRHNIGLSHVTASLPVGNAFSPVPVTTLELDDVSVGYAGDTCERAEGRVRALLTGDVAGQRIPTTMSGTPRCDGTALLLPLTSPAGEGSTIRIWRDGRYRTNLTLATSDPTQVARLQGFGFVQTPQGMQLAIEGRF</sequence>
<dbReference type="Proteomes" id="UP001165565">
    <property type="component" value="Unassembled WGS sequence"/>
</dbReference>
<comment type="caution">
    <text evidence="12">The sequence shown here is derived from an EMBL/GenBank/DDBJ whole genome shotgun (WGS) entry which is preliminary data.</text>
</comment>
<evidence type="ECO:0000256" key="4">
    <source>
        <dbReference type="ARBA" id="ARBA00022448"/>
    </source>
</evidence>
<dbReference type="Pfam" id="PF01203">
    <property type="entry name" value="T2SSN"/>
    <property type="match status" value="1"/>
</dbReference>
<keyword evidence="4" id="KW-0813">Transport</keyword>
<keyword evidence="5" id="KW-1003">Cell membrane</keyword>
<name>A0AA41Z982_9SPHN</name>
<reference evidence="12" key="1">
    <citation type="submission" date="2022-06" db="EMBL/GenBank/DDBJ databases">
        <title>Sphingomonas sp. nov. isolated from rhizosphere soil of tomato.</title>
        <authorList>
            <person name="Dong H."/>
            <person name="Gao R."/>
        </authorList>
    </citation>
    <scope>NUCLEOTIDE SEQUENCE</scope>
    <source>
        <strain evidence="12">MMSM24</strain>
    </source>
</reference>
<evidence type="ECO:0000256" key="10">
    <source>
        <dbReference type="ARBA" id="ARBA00030772"/>
    </source>
</evidence>
<feature type="transmembrane region" description="Helical" evidence="11">
    <location>
        <begin position="12"/>
        <end position="35"/>
    </location>
</feature>
<comment type="subcellular location">
    <subcellularLocation>
        <location evidence="1">Cell inner membrane</location>
    </subcellularLocation>
</comment>
<dbReference type="InterPro" id="IPR022792">
    <property type="entry name" value="T2SS_protein-GspN"/>
</dbReference>
<keyword evidence="11" id="KW-1133">Transmembrane helix</keyword>
<evidence type="ECO:0000313" key="12">
    <source>
        <dbReference type="EMBL" id="MCW6535253.1"/>
    </source>
</evidence>
<keyword evidence="7 11" id="KW-0812">Transmembrane</keyword>
<accession>A0AA41Z982</accession>
<evidence type="ECO:0000256" key="2">
    <source>
        <dbReference type="ARBA" id="ARBA00007208"/>
    </source>
</evidence>
<dbReference type="GO" id="GO:0015628">
    <property type="term" value="P:protein secretion by the type II secretion system"/>
    <property type="evidence" value="ECO:0007669"/>
    <property type="project" value="InterPro"/>
</dbReference>
<keyword evidence="9 11" id="KW-0472">Membrane</keyword>
<protein>
    <recommendedName>
        <fullName evidence="3">Type II secretion system protein N</fullName>
    </recommendedName>
    <alternativeName>
        <fullName evidence="10">General secretion pathway protein N</fullName>
    </alternativeName>
</protein>
<evidence type="ECO:0000256" key="3">
    <source>
        <dbReference type="ARBA" id="ARBA00021563"/>
    </source>
</evidence>
<evidence type="ECO:0000256" key="9">
    <source>
        <dbReference type="ARBA" id="ARBA00023136"/>
    </source>
</evidence>
<evidence type="ECO:0000256" key="6">
    <source>
        <dbReference type="ARBA" id="ARBA00022519"/>
    </source>
</evidence>
<dbReference type="GO" id="GO:0005886">
    <property type="term" value="C:plasma membrane"/>
    <property type="evidence" value="ECO:0007669"/>
    <property type="project" value="UniProtKB-SubCell"/>
</dbReference>
<keyword evidence="6" id="KW-0997">Cell inner membrane</keyword>
<dbReference type="AlphaFoldDB" id="A0AA41Z982"/>
<comment type="similarity">
    <text evidence="2">Belongs to the GSP N family.</text>
</comment>
<dbReference type="EMBL" id="JANFAV010000006">
    <property type="protein sequence ID" value="MCW6535253.1"/>
    <property type="molecule type" value="Genomic_DNA"/>
</dbReference>
<evidence type="ECO:0000313" key="13">
    <source>
        <dbReference type="Proteomes" id="UP001165565"/>
    </source>
</evidence>
<evidence type="ECO:0000256" key="7">
    <source>
        <dbReference type="ARBA" id="ARBA00022692"/>
    </source>
</evidence>
<evidence type="ECO:0000256" key="8">
    <source>
        <dbReference type="ARBA" id="ARBA00022927"/>
    </source>
</evidence>
<evidence type="ECO:0000256" key="1">
    <source>
        <dbReference type="ARBA" id="ARBA00004533"/>
    </source>
</evidence>
<evidence type="ECO:0000256" key="5">
    <source>
        <dbReference type="ARBA" id="ARBA00022475"/>
    </source>
</evidence>
<keyword evidence="13" id="KW-1185">Reference proteome</keyword>